<gene>
    <name evidence="1" type="ORF">SAMN04488025_10230</name>
</gene>
<accession>A0A1I2KH36</accession>
<name>A0A1I2KH36_9BACL</name>
<evidence type="ECO:0000313" key="2">
    <source>
        <dbReference type="Proteomes" id="UP000198661"/>
    </source>
</evidence>
<dbReference type="OrthoDB" id="2988533at2"/>
<proteinExistence type="predicted"/>
<dbReference type="SUPFAM" id="SSF55781">
    <property type="entry name" value="GAF domain-like"/>
    <property type="match status" value="1"/>
</dbReference>
<dbReference type="Proteomes" id="UP000198661">
    <property type="component" value="Unassembled WGS sequence"/>
</dbReference>
<dbReference type="RefSeq" id="WP_092035485.1">
    <property type="nucleotide sequence ID" value="NZ_FOOK01000002.1"/>
</dbReference>
<dbReference type="AlphaFoldDB" id="A0A1I2KH36"/>
<reference evidence="1 2" key="1">
    <citation type="submission" date="2016-10" db="EMBL/GenBank/DDBJ databases">
        <authorList>
            <person name="de Groot N.N."/>
        </authorList>
    </citation>
    <scope>NUCLEOTIDE SEQUENCE [LARGE SCALE GENOMIC DNA]</scope>
    <source>
        <strain evidence="1 2">DSM 44945</strain>
    </source>
</reference>
<keyword evidence="2" id="KW-1185">Reference proteome</keyword>
<dbReference type="EMBL" id="FOOK01000002">
    <property type="protein sequence ID" value="SFF66274.1"/>
    <property type="molecule type" value="Genomic_DNA"/>
</dbReference>
<sequence>MDPMRKADLMDEIRSKIGVMADKLDGDIEALYRYVIETLYEHVPAYRYVGIYLTRGHEFVRFHYAGYSSHPPVIRFGQGLHSLTAARGRLVRERVGRRTEVLVPFYKGHHLIGELVVIGEPEDDIDGEDLALFREIASLLEAKVKECNSSQND</sequence>
<dbReference type="InterPro" id="IPR029016">
    <property type="entry name" value="GAF-like_dom_sf"/>
</dbReference>
<dbReference type="Gene3D" id="3.30.450.40">
    <property type="match status" value="1"/>
</dbReference>
<protein>
    <submittedName>
        <fullName evidence="1">GAF domain-containing protein, putative methionine-R-sulfoxide reductase</fullName>
    </submittedName>
</protein>
<evidence type="ECO:0000313" key="1">
    <source>
        <dbReference type="EMBL" id="SFF66274.1"/>
    </source>
</evidence>
<dbReference type="STRING" id="201973.SAMN04488025_10230"/>
<organism evidence="1 2">
    <name type="scientific">Planifilum fulgidum</name>
    <dbReference type="NCBI Taxonomy" id="201973"/>
    <lineage>
        <taxon>Bacteria</taxon>
        <taxon>Bacillati</taxon>
        <taxon>Bacillota</taxon>
        <taxon>Bacilli</taxon>
        <taxon>Bacillales</taxon>
        <taxon>Thermoactinomycetaceae</taxon>
        <taxon>Planifilum</taxon>
    </lineage>
</organism>